<sequence>MTCPYASGTYGCNALRSAGFSSNTVTIPDSWKNKFCISGKYSNCPNMKAAQEIKDERRKGRGGRLVGSENSSSNSQPSNPPASLSKQFIKKTQKQDKKNPVHSHGGKTPHFCEKPWRSLSLRFRVTNSLFYLKPWK</sequence>
<protein>
    <submittedName>
        <fullName evidence="2">Uncharacterized protein</fullName>
    </submittedName>
</protein>
<keyword evidence="3" id="KW-1185">Reference proteome</keyword>
<organism evidence="2 3">
    <name type="scientific">Desulforamulus aeronauticus DSM 10349</name>
    <dbReference type="NCBI Taxonomy" id="1121421"/>
    <lineage>
        <taxon>Bacteria</taxon>
        <taxon>Bacillati</taxon>
        <taxon>Bacillota</taxon>
        <taxon>Clostridia</taxon>
        <taxon>Eubacteriales</taxon>
        <taxon>Peptococcaceae</taxon>
        <taxon>Desulforamulus</taxon>
    </lineage>
</organism>
<accession>A0A1M6TZZ6</accession>
<dbReference type="AlphaFoldDB" id="A0A1M6TZZ6"/>
<feature type="region of interest" description="Disordered" evidence="1">
    <location>
        <begin position="53"/>
        <end position="109"/>
    </location>
</feature>
<name>A0A1M6TZZ6_9FIRM</name>
<dbReference type="Proteomes" id="UP000183997">
    <property type="component" value="Unassembled WGS sequence"/>
</dbReference>
<dbReference type="EMBL" id="FRAR01000018">
    <property type="protein sequence ID" value="SHK62526.1"/>
    <property type="molecule type" value="Genomic_DNA"/>
</dbReference>
<evidence type="ECO:0000313" key="3">
    <source>
        <dbReference type="Proteomes" id="UP000183997"/>
    </source>
</evidence>
<evidence type="ECO:0000256" key="1">
    <source>
        <dbReference type="SAM" id="MobiDB-lite"/>
    </source>
</evidence>
<feature type="compositionally biased region" description="Low complexity" evidence="1">
    <location>
        <begin position="68"/>
        <end position="85"/>
    </location>
</feature>
<evidence type="ECO:0000313" key="2">
    <source>
        <dbReference type="EMBL" id="SHK62526.1"/>
    </source>
</evidence>
<reference evidence="3" key="1">
    <citation type="submission" date="2016-11" db="EMBL/GenBank/DDBJ databases">
        <authorList>
            <person name="Varghese N."/>
            <person name="Submissions S."/>
        </authorList>
    </citation>
    <scope>NUCLEOTIDE SEQUENCE [LARGE SCALE GENOMIC DNA]</scope>
    <source>
        <strain evidence="3">DSM 10349</strain>
    </source>
</reference>
<proteinExistence type="predicted"/>
<gene>
    <name evidence="2" type="ORF">SAMN02745123_02535</name>
</gene>